<keyword evidence="1" id="KW-0813">Transport</keyword>
<organism evidence="1">
    <name type="scientific">Salmonella oranienberg</name>
    <dbReference type="NCBI Taxonomy" id="28147"/>
    <lineage>
        <taxon>Bacteria</taxon>
        <taxon>Pseudomonadati</taxon>
        <taxon>Pseudomonadota</taxon>
        <taxon>Gammaproteobacteria</taxon>
        <taxon>Enterobacterales</taxon>
        <taxon>Enterobacteriaceae</taxon>
        <taxon>Salmonella</taxon>
    </lineage>
</organism>
<name>A0A730IA32_SALON</name>
<reference evidence="1" key="2">
    <citation type="submission" date="2018-07" db="EMBL/GenBank/DDBJ databases">
        <authorList>
            <consortium name="NCBI Pathogen Detection Project"/>
        </authorList>
    </citation>
    <scope>NUCLEOTIDE SEQUENCE</scope>
    <source>
        <strain evidence="1">13-1325</strain>
    </source>
</reference>
<comment type="caution">
    <text evidence="1">The sequence shown here is derived from an EMBL/GenBank/DDBJ whole genome shotgun (WGS) entry which is preliminary data.</text>
</comment>
<accession>A0A730IA32</accession>
<sequence>MNSFKEIIAQDISAVFMNEKEFADIYNIDGKDVLAALDTDLVHERNKHSYAEFAEGVNQGQITLFVSRDNFAYVPVKDQLMVINGRSYVVNEAADNAGMLEITLTINTNRGMPI</sequence>
<gene>
    <name evidence="1" type="ORF">G4A15_002399</name>
</gene>
<dbReference type="AlphaFoldDB" id="A0A730IA32"/>
<dbReference type="EMBL" id="DAARSK010000010">
    <property type="protein sequence ID" value="HAE3747930.1"/>
    <property type="molecule type" value="Genomic_DNA"/>
</dbReference>
<keyword evidence="1" id="KW-0762">Sugar transport</keyword>
<evidence type="ECO:0000313" key="1">
    <source>
        <dbReference type="EMBL" id="HAE3747930.1"/>
    </source>
</evidence>
<proteinExistence type="predicted"/>
<protein>
    <submittedName>
        <fullName evidence="1">Sugar transporter</fullName>
    </submittedName>
</protein>
<reference evidence="1" key="1">
    <citation type="journal article" date="2018" name="Genome Biol.">
        <title>SKESA: strategic k-mer extension for scrupulous assemblies.</title>
        <authorList>
            <person name="Souvorov A."/>
            <person name="Agarwala R."/>
            <person name="Lipman D.J."/>
        </authorList>
    </citation>
    <scope>NUCLEOTIDE SEQUENCE</scope>
    <source>
        <strain evidence="1">13-1325</strain>
    </source>
</reference>